<evidence type="ECO:0000313" key="5">
    <source>
        <dbReference type="RefSeq" id="XP_032819438.1"/>
    </source>
</evidence>
<dbReference type="Proteomes" id="UP001318040">
    <property type="component" value="Chromosome 30"/>
</dbReference>
<organism evidence="2 4">
    <name type="scientific">Petromyzon marinus</name>
    <name type="common">Sea lamprey</name>
    <dbReference type="NCBI Taxonomy" id="7757"/>
    <lineage>
        <taxon>Eukaryota</taxon>
        <taxon>Metazoa</taxon>
        <taxon>Chordata</taxon>
        <taxon>Craniata</taxon>
        <taxon>Vertebrata</taxon>
        <taxon>Cyclostomata</taxon>
        <taxon>Hyperoartia</taxon>
        <taxon>Petromyzontiformes</taxon>
        <taxon>Petromyzontidae</taxon>
        <taxon>Petromyzon</taxon>
    </lineage>
</organism>
<evidence type="ECO:0000313" key="3">
    <source>
        <dbReference type="RefSeq" id="XP_032819436.1"/>
    </source>
</evidence>
<sequence>MSETSNVQKLNLSEDSDPMYASLHEITSETVEDVIYIRMFSSENGDAGHNLDAKQTNLKELKKEPLHSKLNNNASQPDSNPPGETKNIGVVGKDEFKHVPTTTVPRENTRYCQKLMALIANVDVKAKQRSATSLQEDTYGVHRDAEAKFSEYDSSSSDVSDHTYEATDYEGIDRYSNWSLKHSLSLPDDESNELYDPQTTNELSKNEDKRAPLSKEKPKSLDIPTRSDESPIYSVPNSPPRRHEKRIHVENDCPHPDFSPNIPVNAAGYADADTKGEESETVSPAYQFKQAGGRRAMKPGHKKK</sequence>
<proteinExistence type="predicted"/>
<dbReference type="AlphaFoldDB" id="A0AAJ7TMV7"/>
<evidence type="ECO:0000256" key="1">
    <source>
        <dbReference type="SAM" id="MobiDB-lite"/>
    </source>
</evidence>
<feature type="compositionally biased region" description="Basic residues" evidence="1">
    <location>
        <begin position="295"/>
        <end position="304"/>
    </location>
</feature>
<evidence type="ECO:0000313" key="2">
    <source>
        <dbReference type="Proteomes" id="UP001318040"/>
    </source>
</evidence>
<reference evidence="3 4" key="1">
    <citation type="submission" date="2025-04" db="UniProtKB">
        <authorList>
            <consortium name="RefSeq"/>
        </authorList>
    </citation>
    <scope>IDENTIFICATION</scope>
    <source>
        <tissue evidence="3 4">Sperm</tissue>
    </source>
</reference>
<dbReference type="RefSeq" id="XP_032819438.1">
    <property type="nucleotide sequence ID" value="XM_032963547.1"/>
</dbReference>
<gene>
    <name evidence="3 4 5" type="primary">LOC116947603</name>
</gene>
<protein>
    <submittedName>
        <fullName evidence="3 4">Uncharacterized protein LOC116947603</fullName>
    </submittedName>
</protein>
<feature type="compositionally biased region" description="Polar residues" evidence="1">
    <location>
        <begin position="69"/>
        <end position="78"/>
    </location>
</feature>
<dbReference type="KEGG" id="pmrn:116947603"/>
<accession>A0AAJ7TMV7</accession>
<keyword evidence="2" id="KW-1185">Reference proteome</keyword>
<feature type="region of interest" description="Disordered" evidence="1">
    <location>
        <begin position="187"/>
        <end position="304"/>
    </location>
</feature>
<feature type="compositionally biased region" description="Basic and acidic residues" evidence="1">
    <location>
        <begin position="49"/>
        <end position="67"/>
    </location>
</feature>
<evidence type="ECO:0000313" key="4">
    <source>
        <dbReference type="RefSeq" id="XP_032819437.1"/>
    </source>
</evidence>
<feature type="compositionally biased region" description="Basic and acidic residues" evidence="1">
    <location>
        <begin position="204"/>
        <end position="229"/>
    </location>
</feature>
<dbReference type="RefSeq" id="XP_032819437.1">
    <property type="nucleotide sequence ID" value="XM_032963546.1"/>
</dbReference>
<dbReference type="RefSeq" id="XP_032819436.1">
    <property type="nucleotide sequence ID" value="XM_032963545.1"/>
</dbReference>
<feature type="region of interest" description="Disordered" evidence="1">
    <location>
        <begin position="44"/>
        <end position="89"/>
    </location>
</feature>
<name>A0AAJ7TMV7_PETMA</name>